<organism evidence="1 2">
    <name type="scientific">Antarcticirhabdus aurantiaca</name>
    <dbReference type="NCBI Taxonomy" id="2606717"/>
    <lineage>
        <taxon>Bacteria</taxon>
        <taxon>Pseudomonadati</taxon>
        <taxon>Pseudomonadota</taxon>
        <taxon>Alphaproteobacteria</taxon>
        <taxon>Hyphomicrobiales</taxon>
        <taxon>Aurantimonadaceae</taxon>
        <taxon>Antarcticirhabdus</taxon>
    </lineage>
</organism>
<evidence type="ECO:0000313" key="1">
    <source>
        <dbReference type="EMBL" id="WAJ29104.1"/>
    </source>
</evidence>
<sequence>MRRTTAFRNWMAIKDVQPELAVAQFMGLSRQVPLLYALLSVNAVAVAYTHADMAPAWLTTIVPAILVVLSTLRFVFWIRHKGEAPSPARAVALLRRTSVIAAILAGAYIAWALSLGLYGARAEHAHLAIFISITAVGCVFCLSYLPQAAVLVVAIISPPYLAYYVGSSDPVFIAIALNIFLVTAVMLRVLLNAFAGLAALVRSQAETERLGRENARLAHTDALTGLPNRRLFFAELDSHIDSAAEQNRAFAVGVVDLDRFKPVNDTFGHLVGDRLLEAVAGRLRAAAGPDALVARLGGDEFGLIVTGTGSQALAIAQRVCSALSEPFDLGEVTVTIGATCGLATPTGEGCTAHLLFDRADYALYSLKASRRGAAALYSAEHELRLRSGHAVEAALQTADLAAEMEVHLQPIVQAAADAPTVISVEALARWTSPTLGRVRPDVFIPVAERTGMIHRLTTTLFGKSLAALETLPDTIRLSFNLSAHDLTNPKTVLGLLSAIRRSSVAPSRIIFELTETAVMRDFAIAEASIRLLRAPGVSFALDDFGTGHSSLNYLHRLPIDAIKIDRSFVTGVADEAGRTLLAAILALSRSMKLACVAEGVEDASQLAALRDLGFDTFQGYHFAMPMPPAQFLASLPASADKDRRTTGAA</sequence>
<evidence type="ECO:0000313" key="2">
    <source>
        <dbReference type="Proteomes" id="UP001163223"/>
    </source>
</evidence>
<keyword evidence="2" id="KW-1185">Reference proteome</keyword>
<name>A0ACD4NQT1_9HYPH</name>
<gene>
    <name evidence="1" type="ORF">OXU80_02340</name>
</gene>
<proteinExistence type="predicted"/>
<reference evidence="1" key="1">
    <citation type="submission" date="2022-11" db="EMBL/GenBank/DDBJ databases">
        <title>beta-Carotene-producing bacterium, Jeongeuplla avenae sp. nov., alleviates the salt stress of Arabidopsis seedlings.</title>
        <authorList>
            <person name="Jiang L."/>
            <person name="Lee J."/>
        </authorList>
    </citation>
    <scope>NUCLEOTIDE SEQUENCE</scope>
    <source>
        <strain evidence="1">DY_R2A_6</strain>
    </source>
</reference>
<dbReference type="Proteomes" id="UP001163223">
    <property type="component" value="Chromosome"/>
</dbReference>
<dbReference type="EMBL" id="CP113520">
    <property type="protein sequence ID" value="WAJ29104.1"/>
    <property type="molecule type" value="Genomic_DNA"/>
</dbReference>
<accession>A0ACD4NQT1</accession>
<protein>
    <submittedName>
        <fullName evidence="1">EAL domain-containing protein</fullName>
    </submittedName>
</protein>